<evidence type="ECO:0000313" key="5">
    <source>
        <dbReference type="Proteomes" id="UP000050794"/>
    </source>
</evidence>
<dbReference type="PANTHER" id="PTHR23319">
    <property type="entry name" value="GRAM DOMAIN CONTAINING 1B, ISOFORM E"/>
    <property type="match status" value="1"/>
</dbReference>
<feature type="domain" description="VASt" evidence="3">
    <location>
        <begin position="85"/>
        <end position="273"/>
    </location>
</feature>
<dbReference type="PROSITE" id="PS51778">
    <property type="entry name" value="VAST"/>
    <property type="match status" value="1"/>
</dbReference>
<evidence type="ECO:0000256" key="1">
    <source>
        <dbReference type="ARBA" id="ARBA00004370"/>
    </source>
</evidence>
<gene>
    <name evidence="4" type="ORF">TCNE_LOCUS11010</name>
</gene>
<proteinExistence type="predicted"/>
<dbReference type="InterPro" id="IPR051482">
    <property type="entry name" value="Cholesterol_transport"/>
</dbReference>
<dbReference type="GO" id="GO:0005789">
    <property type="term" value="C:endoplasmic reticulum membrane"/>
    <property type="evidence" value="ECO:0007669"/>
    <property type="project" value="TreeGrafter"/>
</dbReference>
<accession>A0A183UR90</accession>
<dbReference type="EMBL" id="UYWY01020701">
    <property type="protein sequence ID" value="VDM42331.1"/>
    <property type="molecule type" value="Genomic_DNA"/>
</dbReference>
<dbReference type="WBParaSite" id="TCNE_0001101001-mRNA-1">
    <property type="protein sequence ID" value="TCNE_0001101001-mRNA-1"/>
    <property type="gene ID" value="TCNE_0001101001"/>
</dbReference>
<evidence type="ECO:0000256" key="2">
    <source>
        <dbReference type="ARBA" id="ARBA00023136"/>
    </source>
</evidence>
<reference evidence="6" key="1">
    <citation type="submission" date="2016-06" db="UniProtKB">
        <authorList>
            <consortium name="WormBaseParasite"/>
        </authorList>
    </citation>
    <scope>IDENTIFICATION</scope>
</reference>
<keyword evidence="5" id="KW-1185">Reference proteome</keyword>
<evidence type="ECO:0000313" key="4">
    <source>
        <dbReference type="EMBL" id="VDM42331.1"/>
    </source>
</evidence>
<dbReference type="PANTHER" id="PTHR23319:SF4">
    <property type="entry name" value="GRAM DOMAIN CONTAINING 1B, ISOFORM E"/>
    <property type="match status" value="1"/>
</dbReference>
<dbReference type="GO" id="GO:0032366">
    <property type="term" value="P:intracellular sterol transport"/>
    <property type="evidence" value="ECO:0007669"/>
    <property type="project" value="TreeGrafter"/>
</dbReference>
<dbReference type="GO" id="GO:0120015">
    <property type="term" value="F:sterol transfer activity"/>
    <property type="evidence" value="ECO:0007669"/>
    <property type="project" value="TreeGrafter"/>
</dbReference>
<dbReference type="GO" id="GO:0032934">
    <property type="term" value="F:sterol binding"/>
    <property type="evidence" value="ECO:0007669"/>
    <property type="project" value="TreeGrafter"/>
</dbReference>
<keyword evidence="2" id="KW-0472">Membrane</keyword>
<dbReference type="Pfam" id="PF16016">
    <property type="entry name" value="VASt"/>
    <property type="match status" value="1"/>
</dbReference>
<protein>
    <submittedName>
        <fullName evidence="6">VASt domain-containing protein</fullName>
    </submittedName>
</protein>
<sequence length="371" mass="41212">MPETIVSPKNSVSSITDSAVGCSDSNLMRNSSACLLDSKHSGVLNESSDEESNISEGDLSNGDGLSHYKSAFVESKVSCPCRSHLGRVLLDDVFRLTAQQLFTILFSEIPWYQQFADIVKQTGYAASPWITGHSGVTSSTRTATYTMALNHAMAPKSTVITEKQVCMELEQLSDGFVVTTESQNAGIPYADSFLIQCKYCVTRVDSTHSRLLIHGGIIYKKSIWGIVRGLFSVSVYSLYCIDLGYIEKSTYAGLEDHYAALDETLKVHCERNADAPSCSLDDNLCLPMRSRAITEDTQTQTLPVVQTPHLTYYVRLIITLNADSLAVADLMRFDPTEKTQSQVAEFRRTIDQVPQTKLTEIREIWRRTDEP</sequence>
<dbReference type="Proteomes" id="UP000050794">
    <property type="component" value="Unassembled WGS sequence"/>
</dbReference>
<evidence type="ECO:0000313" key="6">
    <source>
        <dbReference type="WBParaSite" id="TCNE_0001101001-mRNA-1"/>
    </source>
</evidence>
<evidence type="ECO:0000259" key="3">
    <source>
        <dbReference type="PROSITE" id="PS51778"/>
    </source>
</evidence>
<organism evidence="5 6">
    <name type="scientific">Toxocara canis</name>
    <name type="common">Canine roundworm</name>
    <dbReference type="NCBI Taxonomy" id="6265"/>
    <lineage>
        <taxon>Eukaryota</taxon>
        <taxon>Metazoa</taxon>
        <taxon>Ecdysozoa</taxon>
        <taxon>Nematoda</taxon>
        <taxon>Chromadorea</taxon>
        <taxon>Rhabditida</taxon>
        <taxon>Spirurina</taxon>
        <taxon>Ascaridomorpha</taxon>
        <taxon>Ascaridoidea</taxon>
        <taxon>Toxocaridae</taxon>
        <taxon>Toxocara</taxon>
    </lineage>
</organism>
<dbReference type="AlphaFoldDB" id="A0A183UR90"/>
<reference evidence="4 5" key="2">
    <citation type="submission" date="2018-11" db="EMBL/GenBank/DDBJ databases">
        <authorList>
            <consortium name="Pathogen Informatics"/>
        </authorList>
    </citation>
    <scope>NUCLEOTIDE SEQUENCE [LARGE SCALE GENOMIC DNA]</scope>
</reference>
<name>A0A183UR90_TOXCA</name>
<dbReference type="GO" id="GO:0005886">
    <property type="term" value="C:plasma membrane"/>
    <property type="evidence" value="ECO:0007669"/>
    <property type="project" value="TreeGrafter"/>
</dbReference>
<dbReference type="GO" id="GO:0140268">
    <property type="term" value="C:endoplasmic reticulum-plasma membrane contact site"/>
    <property type="evidence" value="ECO:0007669"/>
    <property type="project" value="TreeGrafter"/>
</dbReference>
<comment type="subcellular location">
    <subcellularLocation>
        <location evidence="1">Membrane</location>
    </subcellularLocation>
</comment>
<dbReference type="InterPro" id="IPR031968">
    <property type="entry name" value="VASt"/>
</dbReference>